<organism evidence="2 3">
    <name type="scientific">Dipteronia dyeriana</name>
    <dbReference type="NCBI Taxonomy" id="168575"/>
    <lineage>
        <taxon>Eukaryota</taxon>
        <taxon>Viridiplantae</taxon>
        <taxon>Streptophyta</taxon>
        <taxon>Embryophyta</taxon>
        <taxon>Tracheophyta</taxon>
        <taxon>Spermatophyta</taxon>
        <taxon>Magnoliopsida</taxon>
        <taxon>eudicotyledons</taxon>
        <taxon>Gunneridae</taxon>
        <taxon>Pentapetalae</taxon>
        <taxon>rosids</taxon>
        <taxon>malvids</taxon>
        <taxon>Sapindales</taxon>
        <taxon>Sapindaceae</taxon>
        <taxon>Hippocastanoideae</taxon>
        <taxon>Acereae</taxon>
        <taxon>Dipteronia</taxon>
    </lineage>
</organism>
<dbReference type="Proteomes" id="UP001280121">
    <property type="component" value="Unassembled WGS sequence"/>
</dbReference>
<dbReference type="EMBL" id="JANJYI010000004">
    <property type="protein sequence ID" value="KAK2653406.1"/>
    <property type="molecule type" value="Genomic_DNA"/>
</dbReference>
<dbReference type="AlphaFoldDB" id="A0AAD9X637"/>
<evidence type="ECO:0000256" key="1">
    <source>
        <dbReference type="SAM" id="MobiDB-lite"/>
    </source>
</evidence>
<evidence type="ECO:0000313" key="2">
    <source>
        <dbReference type="EMBL" id="KAK2653406.1"/>
    </source>
</evidence>
<feature type="compositionally biased region" description="Polar residues" evidence="1">
    <location>
        <begin position="54"/>
        <end position="66"/>
    </location>
</feature>
<evidence type="ECO:0000313" key="3">
    <source>
        <dbReference type="Proteomes" id="UP001280121"/>
    </source>
</evidence>
<keyword evidence="3" id="KW-1185">Reference proteome</keyword>
<feature type="region of interest" description="Disordered" evidence="1">
    <location>
        <begin position="44"/>
        <end position="68"/>
    </location>
</feature>
<feature type="compositionally biased region" description="Polar residues" evidence="1">
    <location>
        <begin position="90"/>
        <end position="104"/>
    </location>
</feature>
<feature type="region of interest" description="Disordered" evidence="1">
    <location>
        <begin position="88"/>
        <end position="112"/>
    </location>
</feature>
<sequence>MENEPFLGSQTQSQQQQQHQLDLILSSHYNSLTPLHIFSHEIEHFDHHPPHQPLESSTSNTRNLPKQGSLHRCKMTPAMAVLHDLKQHKTTTQVPKPNSNSSSIIRKLDIIE</sequence>
<protein>
    <submittedName>
        <fullName evidence="2">Uncharacterized protein</fullName>
    </submittedName>
</protein>
<name>A0AAD9X637_9ROSI</name>
<gene>
    <name evidence="2" type="ORF">Ddye_013262</name>
</gene>
<reference evidence="2" key="1">
    <citation type="journal article" date="2023" name="Plant J.">
        <title>Genome sequences and population genomics provide insights into the demographic history, inbreeding, and mutation load of two 'living fossil' tree species of Dipteronia.</title>
        <authorList>
            <person name="Feng Y."/>
            <person name="Comes H.P."/>
            <person name="Chen J."/>
            <person name="Zhu S."/>
            <person name="Lu R."/>
            <person name="Zhang X."/>
            <person name="Li P."/>
            <person name="Qiu J."/>
            <person name="Olsen K.M."/>
            <person name="Qiu Y."/>
        </authorList>
    </citation>
    <scope>NUCLEOTIDE SEQUENCE</scope>
    <source>
        <strain evidence="2">KIB01</strain>
    </source>
</reference>
<accession>A0AAD9X637</accession>
<proteinExistence type="predicted"/>
<comment type="caution">
    <text evidence="2">The sequence shown here is derived from an EMBL/GenBank/DDBJ whole genome shotgun (WGS) entry which is preliminary data.</text>
</comment>